<protein>
    <submittedName>
        <fullName evidence="2">Uncharacterized protein</fullName>
    </submittedName>
</protein>
<feature type="region of interest" description="Disordered" evidence="1">
    <location>
        <begin position="41"/>
        <end position="100"/>
    </location>
</feature>
<evidence type="ECO:0000313" key="2">
    <source>
        <dbReference type="EMBL" id="MDR8018022.1"/>
    </source>
</evidence>
<evidence type="ECO:0000256" key="1">
    <source>
        <dbReference type="SAM" id="MobiDB-lite"/>
    </source>
</evidence>
<feature type="compositionally biased region" description="Acidic residues" evidence="1">
    <location>
        <begin position="42"/>
        <end position="52"/>
    </location>
</feature>
<dbReference type="EMBL" id="JAVKGR010000001">
    <property type="protein sequence ID" value="MDR8018022.1"/>
    <property type="molecule type" value="Genomic_DNA"/>
</dbReference>
<keyword evidence="3" id="KW-1185">Reference proteome</keyword>
<comment type="caution">
    <text evidence="2">The sequence shown here is derived from an EMBL/GenBank/DDBJ whole genome shotgun (WGS) entry which is preliminary data.</text>
</comment>
<proteinExistence type="predicted"/>
<sequence>MSPRRAPRSRQRRSAYSARPGWLRLGSVGVIGAVLLSGCADAPEDVDGEPDGDVAIGDPGEGIERSAPEPTGDQLSQQEMSEVLQEELDNPQIRTTDDLLESLRDVETELRRLEVDPMECQAQVLASGTPVPDGALVVSGTEGHAEEDSEDGSEEDGEEGSEEEEAGDGEDAGAAELPERSLTATLYSYQQVPGAEGYMQAELSGLENCEEYTVTRTIDEEELETEVVSELVEVETGADEALARTLSAEDLHGERHSLAVMVRTEAQIITLVEPLEAALGEDEAEDRAQQLQDRAAEILGSLVDEDLETSEDEEEAEGEADTDGDTDGEAADGDGTEDEEAEEETAEDD</sequence>
<accession>A0ABU2DND2</accession>
<reference evidence="2 3" key="1">
    <citation type="submission" date="2023-09" db="EMBL/GenBank/DDBJ databases">
        <title>Description of three actinobacteria isolated from air of manufacturing shop in a pharmaceutical factory.</title>
        <authorList>
            <person name="Zhang D.-F."/>
        </authorList>
    </citation>
    <scope>NUCLEOTIDE SEQUENCE [LARGE SCALE GENOMIC DNA]</scope>
    <source>
        <strain evidence="2 3">LY-0111</strain>
    </source>
</reference>
<name>A0ABU2DND2_9MICC</name>
<dbReference type="RefSeq" id="WP_310547014.1">
    <property type="nucleotide sequence ID" value="NZ_JAVKGR010000001.1"/>
</dbReference>
<feature type="region of interest" description="Disordered" evidence="1">
    <location>
        <begin position="281"/>
        <end position="349"/>
    </location>
</feature>
<dbReference type="Proteomes" id="UP001251870">
    <property type="component" value="Unassembled WGS sequence"/>
</dbReference>
<gene>
    <name evidence="2" type="ORF">RIL96_00375</name>
</gene>
<organism evidence="2 3">
    <name type="scientific">Nesterenkonia aerolata</name>
    <dbReference type="NCBI Taxonomy" id="3074079"/>
    <lineage>
        <taxon>Bacteria</taxon>
        <taxon>Bacillati</taxon>
        <taxon>Actinomycetota</taxon>
        <taxon>Actinomycetes</taxon>
        <taxon>Micrococcales</taxon>
        <taxon>Micrococcaceae</taxon>
        <taxon>Nesterenkonia</taxon>
    </lineage>
</organism>
<feature type="region of interest" description="Disordered" evidence="1">
    <location>
        <begin position="123"/>
        <end position="182"/>
    </location>
</feature>
<feature type="compositionally biased region" description="Acidic residues" evidence="1">
    <location>
        <begin position="145"/>
        <end position="173"/>
    </location>
</feature>
<evidence type="ECO:0000313" key="3">
    <source>
        <dbReference type="Proteomes" id="UP001251870"/>
    </source>
</evidence>
<feature type="compositionally biased region" description="Acidic residues" evidence="1">
    <location>
        <begin position="303"/>
        <end position="349"/>
    </location>
</feature>